<keyword evidence="3" id="KW-1185">Reference proteome</keyword>
<dbReference type="EMBL" id="BAFC01000005">
    <property type="protein sequence ID" value="GAB37306.1"/>
    <property type="molecule type" value="Genomic_DNA"/>
</dbReference>
<feature type="region of interest" description="Disordered" evidence="1">
    <location>
        <begin position="48"/>
        <end position="74"/>
    </location>
</feature>
<dbReference type="Proteomes" id="UP000005845">
    <property type="component" value="Unassembled WGS sequence"/>
</dbReference>
<dbReference type="AlphaFoldDB" id="H5TUZ8"/>
<gene>
    <name evidence="2" type="ORF">GOSPT_005_00440</name>
</gene>
<accession>H5TUZ8</accession>
<evidence type="ECO:0000256" key="1">
    <source>
        <dbReference type="SAM" id="MobiDB-lite"/>
    </source>
</evidence>
<evidence type="ECO:0000313" key="3">
    <source>
        <dbReference type="Proteomes" id="UP000005845"/>
    </source>
</evidence>
<organism evidence="2 3">
    <name type="scientific">Gordonia sputi NBRC 100414</name>
    <dbReference type="NCBI Taxonomy" id="1089453"/>
    <lineage>
        <taxon>Bacteria</taxon>
        <taxon>Bacillati</taxon>
        <taxon>Actinomycetota</taxon>
        <taxon>Actinomycetes</taxon>
        <taxon>Mycobacteriales</taxon>
        <taxon>Gordoniaceae</taxon>
        <taxon>Gordonia</taxon>
    </lineage>
</organism>
<protein>
    <submittedName>
        <fullName evidence="2">Uncharacterized protein</fullName>
    </submittedName>
</protein>
<comment type="caution">
    <text evidence="2">The sequence shown here is derived from an EMBL/GenBank/DDBJ whole genome shotgun (WGS) entry which is preliminary data.</text>
</comment>
<evidence type="ECO:0000313" key="2">
    <source>
        <dbReference type="EMBL" id="GAB37306.1"/>
    </source>
</evidence>
<reference evidence="2 3" key="1">
    <citation type="submission" date="2012-02" db="EMBL/GenBank/DDBJ databases">
        <title>Whole genome shotgun sequence of Gordonia sputi NBRC 100414.</title>
        <authorList>
            <person name="Yoshida I."/>
            <person name="Hosoyama A."/>
            <person name="Tsuchikane K."/>
            <person name="Katsumata H."/>
            <person name="Yamazaki S."/>
            <person name="Fujita N."/>
        </authorList>
    </citation>
    <scope>NUCLEOTIDE SEQUENCE [LARGE SCALE GENOMIC DNA]</scope>
    <source>
        <strain evidence="2 3">NBRC 100414</strain>
    </source>
</reference>
<name>H5TUZ8_9ACTN</name>
<sequence length="74" mass="7919">MLTASMRDASVELRGSAEAGAEIATPTKSAATNAAAAVITIRTITPRVESYETPTHPAHERRFPSPDTDYTTEE</sequence>
<proteinExistence type="predicted"/>